<accession>A0A931CB31</accession>
<reference evidence="2" key="1">
    <citation type="submission" date="2020-11" db="EMBL/GenBank/DDBJ databases">
        <title>Isolation and identification of active actinomycetes.</title>
        <authorList>
            <person name="Sun X."/>
        </authorList>
    </citation>
    <scope>NUCLEOTIDE SEQUENCE</scope>
    <source>
        <strain evidence="2">NEAU-A11</strain>
    </source>
</reference>
<gene>
    <name evidence="2" type="ORF">I4J89_35670</name>
</gene>
<comment type="caution">
    <text evidence="2">The sequence shown here is derived from an EMBL/GenBank/DDBJ whole genome shotgun (WGS) entry which is preliminary data.</text>
</comment>
<protein>
    <submittedName>
        <fullName evidence="2">Uncharacterized protein</fullName>
    </submittedName>
</protein>
<keyword evidence="3" id="KW-1185">Reference proteome</keyword>
<dbReference type="Proteomes" id="UP000598146">
    <property type="component" value="Unassembled WGS sequence"/>
</dbReference>
<sequence length="197" mass="19163">MSAVLALTALGGCSDDDKADKSPAVSGSAAPAESPATPSDEPTVEKGARSAPAVASDPFVAGPTGFGPYQVDETQADLVDAELVEGLADAAGCTTGTGSATYGAPKVFLAQGKLVLVKATSPDAKAGNGVGVGSTFADAQAKFPGGKLLSGPGGVQGWQVVQETNALLFEATGDKVTAVAGGLATSVEKNFTTGSGC</sequence>
<evidence type="ECO:0000256" key="1">
    <source>
        <dbReference type="SAM" id="MobiDB-lite"/>
    </source>
</evidence>
<dbReference type="EMBL" id="JADQTO010000023">
    <property type="protein sequence ID" value="MBG0566799.1"/>
    <property type="molecule type" value="Genomic_DNA"/>
</dbReference>
<dbReference type="AlphaFoldDB" id="A0A931CB31"/>
<feature type="region of interest" description="Disordered" evidence="1">
    <location>
        <begin position="12"/>
        <end position="59"/>
    </location>
</feature>
<evidence type="ECO:0000313" key="2">
    <source>
        <dbReference type="EMBL" id="MBG0566799.1"/>
    </source>
</evidence>
<dbReference type="RefSeq" id="WP_196418580.1">
    <property type="nucleotide sequence ID" value="NZ_JADQTO010000023.1"/>
</dbReference>
<organism evidence="2 3">
    <name type="scientific">Actinoplanes aureus</name>
    <dbReference type="NCBI Taxonomy" id="2792083"/>
    <lineage>
        <taxon>Bacteria</taxon>
        <taxon>Bacillati</taxon>
        <taxon>Actinomycetota</taxon>
        <taxon>Actinomycetes</taxon>
        <taxon>Micromonosporales</taxon>
        <taxon>Micromonosporaceae</taxon>
        <taxon>Actinoplanes</taxon>
    </lineage>
</organism>
<evidence type="ECO:0000313" key="3">
    <source>
        <dbReference type="Proteomes" id="UP000598146"/>
    </source>
</evidence>
<feature type="compositionally biased region" description="Low complexity" evidence="1">
    <location>
        <begin position="22"/>
        <end position="41"/>
    </location>
</feature>
<proteinExistence type="predicted"/>
<name>A0A931CB31_9ACTN</name>